<dbReference type="GO" id="GO:0000987">
    <property type="term" value="F:cis-regulatory region sequence-specific DNA binding"/>
    <property type="evidence" value="ECO:0007669"/>
    <property type="project" value="UniProtKB-ARBA"/>
</dbReference>
<dbReference type="GO" id="GO:0001654">
    <property type="term" value="P:eye development"/>
    <property type="evidence" value="ECO:0007669"/>
    <property type="project" value="UniProtKB-ARBA"/>
</dbReference>
<proteinExistence type="predicted"/>
<dbReference type="GO" id="GO:0005634">
    <property type="term" value="C:nucleus"/>
    <property type="evidence" value="ECO:0007669"/>
    <property type="project" value="UniProtKB-SubCell"/>
</dbReference>
<dbReference type="InterPro" id="IPR050224">
    <property type="entry name" value="TALE_homeobox"/>
</dbReference>
<evidence type="ECO:0000256" key="1">
    <source>
        <dbReference type="ARBA" id="ARBA00004123"/>
    </source>
</evidence>
<dbReference type="Gene3D" id="1.10.10.60">
    <property type="entry name" value="Homeodomain-like"/>
    <property type="match status" value="1"/>
</dbReference>
<protein>
    <submittedName>
        <fullName evidence="7">Homeobox protein TGIF2-like</fullName>
    </submittedName>
</protein>
<keyword evidence="8" id="KW-1185">Reference proteome</keyword>
<evidence type="ECO:0000256" key="4">
    <source>
        <dbReference type="ARBA" id="ARBA00023242"/>
    </source>
</evidence>
<evidence type="ECO:0000313" key="7">
    <source>
        <dbReference type="EMBL" id="KAF0755736.1"/>
    </source>
</evidence>
<dbReference type="GO" id="GO:0048646">
    <property type="term" value="P:anatomical structure formation involved in morphogenesis"/>
    <property type="evidence" value="ECO:0007669"/>
    <property type="project" value="UniProtKB-ARBA"/>
</dbReference>
<evidence type="ECO:0000256" key="3">
    <source>
        <dbReference type="ARBA" id="ARBA00023155"/>
    </source>
</evidence>
<keyword evidence="4 5" id="KW-0539">Nucleus</keyword>
<dbReference type="InterPro" id="IPR008422">
    <property type="entry name" value="KN_HD"/>
</dbReference>
<organism evidence="7 8">
    <name type="scientific">Aphis craccivora</name>
    <name type="common">Cowpea aphid</name>
    <dbReference type="NCBI Taxonomy" id="307492"/>
    <lineage>
        <taxon>Eukaryota</taxon>
        <taxon>Metazoa</taxon>
        <taxon>Ecdysozoa</taxon>
        <taxon>Arthropoda</taxon>
        <taxon>Hexapoda</taxon>
        <taxon>Insecta</taxon>
        <taxon>Pterygota</taxon>
        <taxon>Neoptera</taxon>
        <taxon>Paraneoptera</taxon>
        <taxon>Hemiptera</taxon>
        <taxon>Sternorrhyncha</taxon>
        <taxon>Aphidomorpha</taxon>
        <taxon>Aphidoidea</taxon>
        <taxon>Aphididae</taxon>
        <taxon>Aphidini</taxon>
        <taxon>Aphis</taxon>
        <taxon>Aphis</taxon>
    </lineage>
</organism>
<dbReference type="GO" id="GO:0006355">
    <property type="term" value="P:regulation of DNA-templated transcription"/>
    <property type="evidence" value="ECO:0007669"/>
    <property type="project" value="InterPro"/>
</dbReference>
<dbReference type="InterPro" id="IPR001356">
    <property type="entry name" value="HD"/>
</dbReference>
<dbReference type="GO" id="GO:0009887">
    <property type="term" value="P:animal organ morphogenesis"/>
    <property type="evidence" value="ECO:0007669"/>
    <property type="project" value="UniProtKB-ARBA"/>
</dbReference>
<feature type="domain" description="Homeobox" evidence="6">
    <location>
        <begin position="11"/>
        <end position="74"/>
    </location>
</feature>
<dbReference type="OrthoDB" id="10056939at2759"/>
<accession>A0A6G0YHF9</accession>
<dbReference type="SUPFAM" id="SSF46689">
    <property type="entry name" value="Homeodomain-like"/>
    <property type="match status" value="1"/>
</dbReference>
<dbReference type="PROSITE" id="PS50071">
    <property type="entry name" value="HOMEOBOX_2"/>
    <property type="match status" value="1"/>
</dbReference>
<evidence type="ECO:0000256" key="5">
    <source>
        <dbReference type="PROSITE-ProRule" id="PRU00108"/>
    </source>
</evidence>
<gene>
    <name evidence="7" type="ORF">FWK35_00026413</name>
</gene>
<keyword evidence="3 5" id="KW-0371">Homeobox</keyword>
<dbReference type="SMART" id="SM00389">
    <property type="entry name" value="HOX"/>
    <property type="match status" value="1"/>
</dbReference>
<keyword evidence="2 5" id="KW-0238">DNA-binding</keyword>
<sequence>MAKLNRKLQVTVRPQKRPNLPKAAVNILTRWLEENCTNPYPSESTKKILMEVTNLTKNQIYNWFINSRRRILPNILKEKDIDKSLILLKIKKFTCFTRNSFAHHFDKKTQCKATKKLLKSERIIEPKNEDYNLQLLAEVATKLPRITCTS</sequence>
<reference evidence="7 8" key="1">
    <citation type="submission" date="2019-08" db="EMBL/GenBank/DDBJ databases">
        <title>Whole genome of Aphis craccivora.</title>
        <authorList>
            <person name="Voronova N.V."/>
            <person name="Shulinski R.S."/>
            <person name="Bandarenka Y.V."/>
            <person name="Zhorov D.G."/>
            <person name="Warner D."/>
        </authorList>
    </citation>
    <scope>NUCLEOTIDE SEQUENCE [LARGE SCALE GENOMIC DNA]</scope>
    <source>
        <strain evidence="7">180601</strain>
        <tissue evidence="7">Whole Body</tissue>
    </source>
</reference>
<dbReference type="CDD" id="cd00086">
    <property type="entry name" value="homeodomain"/>
    <property type="match status" value="1"/>
</dbReference>
<evidence type="ECO:0000259" key="6">
    <source>
        <dbReference type="PROSITE" id="PS50071"/>
    </source>
</evidence>
<dbReference type="EMBL" id="VUJU01004037">
    <property type="protein sequence ID" value="KAF0755736.1"/>
    <property type="molecule type" value="Genomic_DNA"/>
</dbReference>
<name>A0A6G0YHF9_APHCR</name>
<evidence type="ECO:0000313" key="8">
    <source>
        <dbReference type="Proteomes" id="UP000478052"/>
    </source>
</evidence>
<dbReference type="PANTHER" id="PTHR11850">
    <property type="entry name" value="HOMEOBOX PROTEIN TRANSCRIPTION FACTORS"/>
    <property type="match status" value="1"/>
</dbReference>
<dbReference type="InterPro" id="IPR009057">
    <property type="entry name" value="Homeodomain-like_sf"/>
</dbReference>
<dbReference type="Pfam" id="PF05920">
    <property type="entry name" value="Homeobox_KN"/>
    <property type="match status" value="1"/>
</dbReference>
<comment type="caution">
    <text evidence="7">The sequence shown here is derived from an EMBL/GenBank/DDBJ whole genome shotgun (WGS) entry which is preliminary data.</text>
</comment>
<feature type="DNA-binding region" description="Homeobox" evidence="5">
    <location>
        <begin position="13"/>
        <end position="75"/>
    </location>
</feature>
<comment type="subcellular location">
    <subcellularLocation>
        <location evidence="1 5">Nucleus</location>
    </subcellularLocation>
</comment>
<dbReference type="Proteomes" id="UP000478052">
    <property type="component" value="Unassembled WGS sequence"/>
</dbReference>
<evidence type="ECO:0000256" key="2">
    <source>
        <dbReference type="ARBA" id="ARBA00023125"/>
    </source>
</evidence>
<dbReference type="AlphaFoldDB" id="A0A6G0YHF9"/>